<dbReference type="RefSeq" id="WP_322467747.1">
    <property type="nucleotide sequence ID" value="NZ_JAXOJX010000062.1"/>
</dbReference>
<evidence type="ECO:0000256" key="4">
    <source>
        <dbReference type="ARBA" id="ARBA00023145"/>
    </source>
</evidence>
<dbReference type="Gene3D" id="3.60.20.40">
    <property type="match status" value="1"/>
</dbReference>
<accession>A0ABU5IMV2</accession>
<dbReference type="Gene3D" id="1.10.246.130">
    <property type="match status" value="1"/>
</dbReference>
<dbReference type="SUPFAM" id="SSF56235">
    <property type="entry name" value="N-terminal nucleophile aminohydrolases (Ntn hydrolases)"/>
    <property type="match status" value="1"/>
</dbReference>
<dbReference type="InterPro" id="IPR043138">
    <property type="entry name" value="GGT_lsub"/>
</dbReference>
<dbReference type="PANTHER" id="PTHR43199:SF1">
    <property type="entry name" value="GLUTATHIONE HYDROLASE PROENZYME"/>
    <property type="match status" value="1"/>
</dbReference>
<organism evidence="5 6">
    <name type="scientific">Azohydromonas lata</name>
    <dbReference type="NCBI Taxonomy" id="45677"/>
    <lineage>
        <taxon>Bacteria</taxon>
        <taxon>Pseudomonadati</taxon>
        <taxon>Pseudomonadota</taxon>
        <taxon>Betaproteobacteria</taxon>
        <taxon>Burkholderiales</taxon>
        <taxon>Sphaerotilaceae</taxon>
        <taxon>Azohydromonas</taxon>
    </lineage>
</organism>
<evidence type="ECO:0000256" key="3">
    <source>
        <dbReference type="ARBA" id="ARBA00022801"/>
    </source>
</evidence>
<comment type="similarity">
    <text evidence="1">Belongs to the gamma-glutamyltransferase family.</text>
</comment>
<gene>
    <name evidence="5" type="ORF">SM757_26950</name>
</gene>
<keyword evidence="4" id="KW-0865">Zymogen</keyword>
<evidence type="ECO:0000313" key="6">
    <source>
        <dbReference type="Proteomes" id="UP001293718"/>
    </source>
</evidence>
<keyword evidence="3" id="KW-0378">Hydrolase</keyword>
<dbReference type="Proteomes" id="UP001293718">
    <property type="component" value="Unassembled WGS sequence"/>
</dbReference>
<protein>
    <submittedName>
        <fullName evidence="5">Gamma-glutamyltransferase family protein</fullName>
    </submittedName>
</protein>
<evidence type="ECO:0000256" key="2">
    <source>
        <dbReference type="ARBA" id="ARBA00022679"/>
    </source>
</evidence>
<sequence length="559" mass="59427">PSAQPAFSRMAVAAAHPLAAQAGLQMLREGGSAVDAAVAVQMVLTLVEPQASGIGGGAFLMSWDGRRVQAFDGREMAPAAVTENLFMRADGTPVPFAQAVVGGRSVGVPGAVAMLEAAHRQHGRLPWAHLFEPAIQLAEEGFSVTPYLHRQLMSEKASLLAQPRTAAYWFGPDAQPWPVGHRLRNPALAQVLRNIALHGAAAFYEGPVAADIVARVQTHPTNPGDMTLADLDGYTPKERAPICTLWRVRYRVCGFPPPSSGHLAMMQTLGVLERLPNAGEPLRAGLPAPDWLHAYTEAARLAFADRAAFVGDPDFVPAPGNDWNTLLDPAYLARRAALVKPTSMKTARPGNPGPLPLAWAPQPLQPEYGTSHVSIVDAQGRAVSMTTTIEAVWGSRLMSDGGTGLAGGFMLNNELTDFSFTPRDAQGRLVANRVQPGKRPRSSMSPTLIFDARDHRLLMTLGAPGGAAIIHYTAKTLFFTLGAGLSPQDAIVLPNFGTFNGPTLLEQGRFPAATVQALRERGHDIDERALDSGIQALQRTAAGWAGGADPRREGVVAGE</sequence>
<dbReference type="PANTHER" id="PTHR43199">
    <property type="entry name" value="GLUTATHIONE HYDROLASE"/>
    <property type="match status" value="1"/>
</dbReference>
<name>A0ABU5IMV2_9BURK</name>
<feature type="non-terminal residue" evidence="5">
    <location>
        <position position="1"/>
    </location>
</feature>
<dbReference type="EMBL" id="JAXOJX010000062">
    <property type="protein sequence ID" value="MDZ5460224.1"/>
    <property type="molecule type" value="Genomic_DNA"/>
</dbReference>
<evidence type="ECO:0000313" key="5">
    <source>
        <dbReference type="EMBL" id="MDZ5460224.1"/>
    </source>
</evidence>
<keyword evidence="2" id="KW-0808">Transferase</keyword>
<reference evidence="5 6" key="1">
    <citation type="submission" date="2023-11" db="EMBL/GenBank/DDBJ databases">
        <title>Draft genome of Azohydromonas lata strain H1 (DSM1123), a polyhydroxyalkanoate producer.</title>
        <authorList>
            <person name="Traversa D."/>
            <person name="D'Addabbo P."/>
            <person name="Pazzani C."/>
            <person name="Manzari C."/>
            <person name="Chiara M."/>
            <person name="Scrascia M."/>
        </authorList>
    </citation>
    <scope>NUCLEOTIDE SEQUENCE [LARGE SCALE GENOMIC DNA]</scope>
    <source>
        <strain evidence="5 6">H1</strain>
    </source>
</reference>
<dbReference type="InterPro" id="IPR051792">
    <property type="entry name" value="GGT_bact"/>
</dbReference>
<evidence type="ECO:0000256" key="1">
    <source>
        <dbReference type="ARBA" id="ARBA00009381"/>
    </source>
</evidence>
<dbReference type="PRINTS" id="PR01210">
    <property type="entry name" value="GGTRANSPTASE"/>
</dbReference>
<dbReference type="Pfam" id="PF01019">
    <property type="entry name" value="G_glu_transpept"/>
    <property type="match status" value="1"/>
</dbReference>
<dbReference type="InterPro" id="IPR043137">
    <property type="entry name" value="GGT_ssub_C"/>
</dbReference>
<keyword evidence="6" id="KW-1185">Reference proteome</keyword>
<comment type="caution">
    <text evidence="5">The sequence shown here is derived from an EMBL/GenBank/DDBJ whole genome shotgun (WGS) entry which is preliminary data.</text>
</comment>
<proteinExistence type="inferred from homology"/>
<dbReference type="InterPro" id="IPR029055">
    <property type="entry name" value="Ntn_hydrolases_N"/>
</dbReference>